<dbReference type="InterPro" id="IPR050100">
    <property type="entry name" value="TRAFAC_GTPase_members"/>
</dbReference>
<keyword evidence="4" id="KW-0963">Cytoplasm</keyword>
<evidence type="ECO:0000256" key="1">
    <source>
        <dbReference type="ARBA" id="ARBA00004229"/>
    </source>
</evidence>
<evidence type="ECO:0000313" key="13">
    <source>
        <dbReference type="Proteomes" id="UP001530315"/>
    </source>
</evidence>
<dbReference type="AlphaFoldDB" id="A0ABD3NWW0"/>
<name>A0ABD3NWW0_9STRA</name>
<proteinExistence type="inferred from homology"/>
<evidence type="ECO:0000256" key="5">
    <source>
        <dbReference type="ARBA" id="ARBA00022741"/>
    </source>
</evidence>
<dbReference type="GO" id="GO:0005525">
    <property type="term" value="F:GTP binding"/>
    <property type="evidence" value="ECO:0007669"/>
    <property type="project" value="UniProtKB-KW"/>
</dbReference>
<evidence type="ECO:0000259" key="11">
    <source>
        <dbReference type="PROSITE" id="PS51722"/>
    </source>
</evidence>
<dbReference type="Pfam" id="PF00009">
    <property type="entry name" value="GTP_EFTU"/>
    <property type="match status" value="1"/>
</dbReference>
<evidence type="ECO:0000313" key="12">
    <source>
        <dbReference type="EMBL" id="KAL3780474.1"/>
    </source>
</evidence>
<gene>
    <name evidence="12" type="ORF">ACHAW5_007503</name>
</gene>
<comment type="catalytic activity">
    <reaction evidence="9">
        <text>GTP + H2O = GDP + phosphate + H(+)</text>
        <dbReference type="Rhea" id="RHEA:19669"/>
        <dbReference type="ChEBI" id="CHEBI:15377"/>
        <dbReference type="ChEBI" id="CHEBI:15378"/>
        <dbReference type="ChEBI" id="CHEBI:37565"/>
        <dbReference type="ChEBI" id="CHEBI:43474"/>
        <dbReference type="ChEBI" id="CHEBI:58189"/>
    </reaction>
    <physiologicalReaction direction="left-to-right" evidence="9">
        <dbReference type="Rhea" id="RHEA:19670"/>
    </physiologicalReaction>
</comment>
<dbReference type="Proteomes" id="UP001530315">
    <property type="component" value="Unassembled WGS sequence"/>
</dbReference>
<dbReference type="InterPro" id="IPR054696">
    <property type="entry name" value="GTP-eEF1A_C"/>
</dbReference>
<evidence type="ECO:0000256" key="9">
    <source>
        <dbReference type="ARBA" id="ARBA00049117"/>
    </source>
</evidence>
<evidence type="ECO:0000256" key="2">
    <source>
        <dbReference type="ARBA" id="ARBA00004496"/>
    </source>
</evidence>
<keyword evidence="8" id="KW-0342">GTP-binding</keyword>
<organism evidence="12 13">
    <name type="scientific">Stephanodiscus triporus</name>
    <dbReference type="NCBI Taxonomy" id="2934178"/>
    <lineage>
        <taxon>Eukaryota</taxon>
        <taxon>Sar</taxon>
        <taxon>Stramenopiles</taxon>
        <taxon>Ochrophyta</taxon>
        <taxon>Bacillariophyta</taxon>
        <taxon>Coscinodiscophyceae</taxon>
        <taxon>Thalassiosirophycidae</taxon>
        <taxon>Stephanodiscales</taxon>
        <taxon>Stephanodiscaceae</taxon>
        <taxon>Stephanodiscus</taxon>
    </lineage>
</organism>
<comment type="similarity">
    <text evidence="3">Belongs to the TRAFAC class translation factor GTPase superfamily. Classic translation factor GTPase family. EF-Tu/EF-1A subfamily.</text>
</comment>
<dbReference type="FunFam" id="3.40.50.300:FF:000204">
    <property type="entry name" value="Translation elongation factor Tu"/>
    <property type="match status" value="1"/>
</dbReference>
<reference evidence="12 13" key="1">
    <citation type="submission" date="2024-10" db="EMBL/GenBank/DDBJ databases">
        <title>Updated reference genomes for cyclostephanoid diatoms.</title>
        <authorList>
            <person name="Roberts W.R."/>
            <person name="Alverson A.J."/>
        </authorList>
    </citation>
    <scope>NUCLEOTIDE SEQUENCE [LARGE SCALE GENOMIC DNA]</scope>
    <source>
        <strain evidence="12 13">AJA276-08</strain>
    </source>
</reference>
<evidence type="ECO:0000256" key="7">
    <source>
        <dbReference type="ARBA" id="ARBA00022917"/>
    </source>
</evidence>
<dbReference type="EMBL" id="JALLAZ020001111">
    <property type="protein sequence ID" value="KAL3780474.1"/>
    <property type="molecule type" value="Genomic_DNA"/>
</dbReference>
<feature type="compositionally biased region" description="Low complexity" evidence="10">
    <location>
        <begin position="137"/>
        <end position="146"/>
    </location>
</feature>
<feature type="domain" description="Tr-type G" evidence="11">
    <location>
        <begin position="190"/>
        <end position="452"/>
    </location>
</feature>
<comment type="caution">
    <text evidence="12">The sequence shown here is derived from an EMBL/GenBank/DDBJ whole genome shotgun (WGS) entry which is preliminary data.</text>
</comment>
<dbReference type="SUPFAM" id="SSF50465">
    <property type="entry name" value="EF-Tu/eEF-1alpha/eIF2-gamma C-terminal domain"/>
    <property type="match status" value="1"/>
</dbReference>
<keyword evidence="5" id="KW-0547">Nucleotide-binding</keyword>
<dbReference type="GO" id="GO:0006412">
    <property type="term" value="P:translation"/>
    <property type="evidence" value="ECO:0007669"/>
    <property type="project" value="UniProtKB-KW"/>
</dbReference>
<dbReference type="FunFam" id="2.40.30.10:FF:000070">
    <property type="entry name" value="Translation elongation factor EF-1 subunit"/>
    <property type="match status" value="1"/>
</dbReference>
<keyword evidence="13" id="KW-1185">Reference proteome</keyword>
<evidence type="ECO:0000256" key="3">
    <source>
        <dbReference type="ARBA" id="ARBA00007249"/>
    </source>
</evidence>
<evidence type="ECO:0000256" key="8">
    <source>
        <dbReference type="ARBA" id="ARBA00023134"/>
    </source>
</evidence>
<dbReference type="GO" id="GO:0016787">
    <property type="term" value="F:hydrolase activity"/>
    <property type="evidence" value="ECO:0007669"/>
    <property type="project" value="UniProtKB-KW"/>
</dbReference>
<dbReference type="PROSITE" id="PS51722">
    <property type="entry name" value="G_TR_2"/>
    <property type="match status" value="1"/>
</dbReference>
<dbReference type="CDD" id="cd04093">
    <property type="entry name" value="HBS1_C_III"/>
    <property type="match status" value="1"/>
</dbReference>
<dbReference type="PRINTS" id="PR00315">
    <property type="entry name" value="ELONGATNFCT"/>
</dbReference>
<dbReference type="SUPFAM" id="SSF50447">
    <property type="entry name" value="Translation proteins"/>
    <property type="match status" value="1"/>
</dbReference>
<dbReference type="Gene3D" id="2.40.30.10">
    <property type="entry name" value="Translation factors"/>
    <property type="match status" value="2"/>
</dbReference>
<dbReference type="SUPFAM" id="SSF52540">
    <property type="entry name" value="P-loop containing nucleoside triphosphate hydrolases"/>
    <property type="match status" value="1"/>
</dbReference>
<dbReference type="Gene3D" id="3.40.50.300">
    <property type="entry name" value="P-loop containing nucleotide triphosphate hydrolases"/>
    <property type="match status" value="1"/>
</dbReference>
<feature type="compositionally biased region" description="Low complexity" evidence="10">
    <location>
        <begin position="507"/>
        <end position="528"/>
    </location>
</feature>
<dbReference type="InterPro" id="IPR009000">
    <property type="entry name" value="Transl_B-barrel_sf"/>
</dbReference>
<keyword evidence="6" id="KW-0378">Hydrolase</keyword>
<feature type="region of interest" description="Disordered" evidence="10">
    <location>
        <begin position="497"/>
        <end position="532"/>
    </location>
</feature>
<feature type="region of interest" description="Disordered" evidence="10">
    <location>
        <begin position="100"/>
        <end position="166"/>
    </location>
</feature>
<dbReference type="InterPro" id="IPR009001">
    <property type="entry name" value="Transl_elong_EF1A/Init_IF2_C"/>
</dbReference>
<accession>A0ABD3NWW0</accession>
<feature type="compositionally biased region" description="Low complexity" evidence="10">
    <location>
        <begin position="50"/>
        <end position="83"/>
    </location>
</feature>
<keyword evidence="7" id="KW-0648">Protein biosynthesis</keyword>
<evidence type="ECO:0000256" key="10">
    <source>
        <dbReference type="SAM" id="MobiDB-lite"/>
    </source>
</evidence>
<protein>
    <recommendedName>
        <fullName evidence="11">Tr-type G domain-containing protein</fullName>
    </recommendedName>
</protein>
<comment type="subcellular location">
    <subcellularLocation>
        <location evidence="2">Cytoplasm</location>
    </subcellularLocation>
    <subcellularLocation>
        <location evidence="1">Plastid</location>
        <location evidence="1">Chloroplast</location>
    </subcellularLocation>
</comment>
<dbReference type="PANTHER" id="PTHR23115">
    <property type="entry name" value="TRANSLATION FACTOR"/>
    <property type="match status" value="1"/>
</dbReference>
<dbReference type="InterPro" id="IPR027417">
    <property type="entry name" value="P-loop_NTPase"/>
</dbReference>
<feature type="compositionally biased region" description="Pro residues" evidence="10">
    <location>
        <begin position="115"/>
        <end position="127"/>
    </location>
</feature>
<dbReference type="InterPro" id="IPR000795">
    <property type="entry name" value="T_Tr_GTP-bd_dom"/>
</dbReference>
<sequence length="752" mass="80732">MSRHRNVRNLDEDDYDDYYEDEDDYDAYCLQQQREKERKQREEAAKRAKANQLKQQQQQQQLKQQQSQKQQSNNTAKKNNASGVCVGGVAGISVASVGGKVPKKATGVSSSGIAKPPPGFSVGPPPAKKGNDVAQDSATTSSAIGGCSSGSGDGTGKQTPTIPQIPPNILSALRSLSVNHGNNDDSDNVRSHLSLVILGHVDAGKSTLTGRLLLSLNHVTRRQYQKHQKSSAQIGKPSFALAWFADEDETERERGVTIDVATKRVRTRRFDFTVLDAPGHRDFVPNMISGTASADCGMLVVAATTGEFEAGFADGKGGGGGGGDGDLGSCGQTREHVVLSRGLGVTQFVVAVNKLDAAEPPWCQNRFEHIRTKVLNFLKDSGYRERNVTFVPVSGLTGVNVNREEEEDGGGREGEGGGGGGWKALRKWYNGPTLVEALDGFTPAKREFEKPLRVILTDVSAEGKNVSLRGRVAQGFVRVGDIVVVLPVGDEATVARVERGKASNEGASPYSYSPAAPATASPSPSTPARSVDDIPELQNCALAGDIVEMGMSGIDPARLSPGCVLCHPHPSLRPKVKRKFEARVLVMERLAVPIIRGSQVLLHMHSIDVPAVLSRLVSSERRGDANPRQNPRVLSGGMTAAVEITLSERVVIEESSECKALGRFVLRRGGDTVAVGLIDKYLVARKIDEVVPIDRDGSIPRQASVDSDHPLLRDGGHYPEDCTPIRLVIGTDVDKFAHQAGCRMITMAKIEE</sequence>
<feature type="compositionally biased region" description="Basic and acidic residues" evidence="10">
    <location>
        <begin position="33"/>
        <end position="46"/>
    </location>
</feature>
<dbReference type="Pfam" id="PF22594">
    <property type="entry name" value="GTP-eEF1A_C"/>
    <property type="match status" value="1"/>
</dbReference>
<evidence type="ECO:0000256" key="4">
    <source>
        <dbReference type="ARBA" id="ARBA00022490"/>
    </source>
</evidence>
<evidence type="ECO:0000256" key="6">
    <source>
        <dbReference type="ARBA" id="ARBA00022801"/>
    </source>
</evidence>
<feature type="region of interest" description="Disordered" evidence="10">
    <location>
        <begin position="1"/>
        <end position="83"/>
    </location>
</feature>
<dbReference type="GO" id="GO:0009507">
    <property type="term" value="C:chloroplast"/>
    <property type="evidence" value="ECO:0007669"/>
    <property type="project" value="UniProtKB-SubCell"/>
</dbReference>
<feature type="compositionally biased region" description="Acidic residues" evidence="10">
    <location>
        <begin position="11"/>
        <end position="26"/>
    </location>
</feature>